<evidence type="ECO:0000313" key="2">
    <source>
        <dbReference type="Proteomes" id="UP000268056"/>
    </source>
</evidence>
<name>A0A3M3Z043_9PSED</name>
<dbReference type="EMBL" id="RBQC01000079">
    <property type="protein sequence ID" value="RMO88160.1"/>
    <property type="molecule type" value="Genomic_DNA"/>
</dbReference>
<protein>
    <submittedName>
        <fullName evidence="1">Uncharacterized protein</fullName>
    </submittedName>
</protein>
<dbReference type="Proteomes" id="UP000268056">
    <property type="component" value="Unassembled WGS sequence"/>
</dbReference>
<gene>
    <name evidence="1" type="ORF">ALQ32_04496</name>
</gene>
<reference evidence="1 2" key="1">
    <citation type="submission" date="2018-08" db="EMBL/GenBank/DDBJ databases">
        <title>Recombination of ecologically and evolutionarily significant loci maintains genetic cohesion in the Pseudomonas syringae species complex.</title>
        <authorList>
            <person name="Dillon M."/>
            <person name="Thakur S."/>
            <person name="Almeida R.N.D."/>
            <person name="Weir B.S."/>
            <person name="Guttman D.S."/>
        </authorList>
    </citation>
    <scope>NUCLEOTIDE SEQUENCE [LARGE SCALE GENOMIC DNA]</scope>
    <source>
        <strain evidence="1 2">ICMP 4092</strain>
    </source>
</reference>
<comment type="caution">
    <text evidence="1">The sequence shown here is derived from an EMBL/GenBank/DDBJ whole genome shotgun (WGS) entry which is preliminary data.</text>
</comment>
<dbReference type="AlphaFoldDB" id="A0A3M3Z043"/>
<organism evidence="1 2">
    <name type="scientific">Pseudomonas syringae pv. tagetis</name>
    <dbReference type="NCBI Taxonomy" id="129140"/>
    <lineage>
        <taxon>Bacteria</taxon>
        <taxon>Pseudomonadati</taxon>
        <taxon>Pseudomonadota</taxon>
        <taxon>Gammaproteobacteria</taxon>
        <taxon>Pseudomonadales</taxon>
        <taxon>Pseudomonadaceae</taxon>
        <taxon>Pseudomonas</taxon>
    </lineage>
</organism>
<proteinExistence type="predicted"/>
<evidence type="ECO:0000313" key="1">
    <source>
        <dbReference type="EMBL" id="RMO88160.1"/>
    </source>
</evidence>
<sequence>MGTFNCPATHMPQAQVPRSINSQKGISMRSFGFKAIAVCVALAASQVAINVQAATKVEAAAPVKAPVPAAQKVSLLGGKLAFTVPAGYVQGEMPEVDAKAKAQGVYGKMYTNATEKRVLIVTETTLPMSVEASDNDSAMLDGIAAGIVDHQSAGYKDFKKLSERKIVKKNGLGVRQVDSSATMSDAKVLTTSIIAASGTRAAVLNVVSNAKNPKEQAALVKTVIGE</sequence>
<accession>A0A3M3Z043</accession>